<proteinExistence type="predicted"/>
<dbReference type="Pfam" id="PF02931">
    <property type="entry name" value="Neur_chan_LBD"/>
    <property type="match status" value="1"/>
</dbReference>
<accession>A0A3R7PBZ9</accession>
<keyword evidence="3" id="KW-0472">Membrane</keyword>
<feature type="transmembrane region" description="Helical" evidence="3">
    <location>
        <begin position="684"/>
        <end position="705"/>
    </location>
</feature>
<dbReference type="Gene3D" id="2.60.120.200">
    <property type="match status" value="1"/>
</dbReference>
<dbReference type="InterPro" id="IPR036734">
    <property type="entry name" value="Neur_chan_lig-bd_sf"/>
</dbReference>
<dbReference type="InterPro" id="IPR013320">
    <property type="entry name" value="ConA-like_dom_sf"/>
</dbReference>
<keyword evidence="1 2" id="KW-1015">Disulfide bond</keyword>
<dbReference type="GO" id="GO:0016020">
    <property type="term" value="C:membrane"/>
    <property type="evidence" value="ECO:0007669"/>
    <property type="project" value="InterPro"/>
</dbReference>
<dbReference type="InterPro" id="IPR006202">
    <property type="entry name" value="Neur_chan_lig-bd"/>
</dbReference>
<dbReference type="InterPro" id="IPR001759">
    <property type="entry name" value="PTX_dom"/>
</dbReference>
<dbReference type="SUPFAM" id="SSF49899">
    <property type="entry name" value="Concanavalin A-like lectins/glucanases"/>
    <property type="match status" value="1"/>
</dbReference>
<evidence type="ECO:0000313" key="5">
    <source>
        <dbReference type="EMBL" id="ROT81417.1"/>
    </source>
</evidence>
<evidence type="ECO:0000256" key="1">
    <source>
        <dbReference type="ARBA" id="ARBA00023157"/>
    </source>
</evidence>
<dbReference type="InterPro" id="IPR016187">
    <property type="entry name" value="CTDL_fold"/>
</dbReference>
<dbReference type="Pfam" id="PF00059">
    <property type="entry name" value="Lectin_C"/>
    <property type="match status" value="1"/>
</dbReference>
<feature type="disulfide bond" evidence="2">
    <location>
        <begin position="390"/>
        <end position="402"/>
    </location>
</feature>
<feature type="domain" description="C-type lectin" evidence="4">
    <location>
        <begin position="184"/>
        <end position="303"/>
    </location>
</feature>
<dbReference type="Gene3D" id="4.10.400.10">
    <property type="entry name" value="Low-density Lipoprotein Receptor"/>
    <property type="match status" value="1"/>
</dbReference>
<reference evidence="5 6" key="1">
    <citation type="submission" date="2018-04" db="EMBL/GenBank/DDBJ databases">
        <authorList>
            <person name="Zhang X."/>
            <person name="Yuan J."/>
            <person name="Li F."/>
            <person name="Xiang J."/>
        </authorList>
    </citation>
    <scope>NUCLEOTIDE SEQUENCE [LARGE SCALE GENOMIC DNA]</scope>
    <source>
        <tissue evidence="5">Muscle</tissue>
    </source>
</reference>
<evidence type="ECO:0000256" key="3">
    <source>
        <dbReference type="SAM" id="Phobius"/>
    </source>
</evidence>
<dbReference type="SMART" id="SM00192">
    <property type="entry name" value="LDLa"/>
    <property type="match status" value="1"/>
</dbReference>
<dbReference type="GO" id="GO:0005230">
    <property type="term" value="F:extracellular ligand-gated monoatomic ion channel activity"/>
    <property type="evidence" value="ECO:0007669"/>
    <property type="project" value="InterPro"/>
</dbReference>
<keyword evidence="3" id="KW-1133">Transmembrane helix</keyword>
<feature type="disulfide bond" evidence="2">
    <location>
        <begin position="409"/>
        <end position="424"/>
    </location>
</feature>
<dbReference type="InterPro" id="IPR001304">
    <property type="entry name" value="C-type_lectin-like"/>
</dbReference>
<name>A0A3R7PBZ9_PENVA</name>
<feature type="transmembrane region" description="Helical" evidence="3">
    <location>
        <begin position="635"/>
        <end position="653"/>
    </location>
</feature>
<dbReference type="EMBL" id="QCYY01000976">
    <property type="protein sequence ID" value="ROT81417.1"/>
    <property type="molecule type" value="Genomic_DNA"/>
</dbReference>
<dbReference type="Gene3D" id="6.10.250.2810">
    <property type="match status" value="1"/>
</dbReference>
<evidence type="ECO:0000256" key="2">
    <source>
        <dbReference type="PROSITE-ProRule" id="PRU00124"/>
    </source>
</evidence>
<dbReference type="PROSITE" id="PS50041">
    <property type="entry name" value="C_TYPE_LECTIN_2"/>
    <property type="match status" value="1"/>
</dbReference>
<dbReference type="SUPFAM" id="SSF57424">
    <property type="entry name" value="LDL receptor-like module"/>
    <property type="match status" value="1"/>
</dbReference>
<dbReference type="AlphaFoldDB" id="A0A3R7PBZ9"/>
<dbReference type="Proteomes" id="UP000283509">
    <property type="component" value="Unassembled WGS sequence"/>
</dbReference>
<gene>
    <name evidence="5" type="ORF">C7M84_025419</name>
</gene>
<sequence>MTAFQSNQETARLFGHFRQRILHWLRRYRRQSLPIHLLFWPRERKCPRRHHSTCGTHVRVALDLGLGKLWLNLDGVLSEVALPSGDSLSIAGGGRLVFGQELDGLDGGFDISQALDGELVDLRVYDVTLTVEEMRSFVECGAGEIRHRPILTLESEVLEVRGPTSLSRRPEEEVCHSKSYRPVFFPESRSKDEASLWCRAFKGSLGVPASAEENASVREAISNTFKEQCANCYGCRYWLGLKGDPVSGTWARDSDGEPVSWVSTVLGYQKPQENAQCMAASPPNFPQAWVHAPCSLHLCALCNFTSTPKLRLLGLCETSLFDSQLHLHGYTNGRPRFDGLKHTAIEWSNGTWVMTSRIVQGLNASMLMTRRGDYPLGVHRWRVALLLTACSEDEYTCGDGACISKHHRCNSVADCSDNKDEFSCSILSISEGYRRERPPAAPSGGPLDVALLIGISSIKKFDLVDFKIILNARVTLKWRDARVTYLSLQEDYHMNRVKDQRLIWKPVLYIRDETGIVKVEFPRSALYVNRSSEPIVSDDQILTESYAFSGASNVLVHEQEGSLTIMCHYYLQSYPFDTQKCFFYVSVVDLSTKFGLLAKDRIMVSLTSLLVLVTFFSQTTQSIPKTSYVKLIDAWYLSLIVEDFLVIVVLVYIERTRLLEKKVHLREKCGQLLLVPKSVKMNKFFLFFFPTSLVVLLASFVSMFISSF</sequence>
<dbReference type="Pfam" id="PF00057">
    <property type="entry name" value="Ldl_recept_a"/>
    <property type="match status" value="1"/>
</dbReference>
<dbReference type="SUPFAM" id="SSF90112">
    <property type="entry name" value="Neurotransmitter-gated ion-channel transmembrane pore"/>
    <property type="match status" value="1"/>
</dbReference>
<dbReference type="PROSITE" id="PS50068">
    <property type="entry name" value="LDLRA_2"/>
    <property type="match status" value="1"/>
</dbReference>
<dbReference type="OrthoDB" id="6380066at2759"/>
<dbReference type="InterPro" id="IPR016186">
    <property type="entry name" value="C-type_lectin-like/link_sf"/>
</dbReference>
<protein>
    <recommendedName>
        <fullName evidence="4">C-type lectin domain-containing protein</fullName>
    </recommendedName>
</protein>
<dbReference type="Gene3D" id="2.70.170.10">
    <property type="entry name" value="Neurotransmitter-gated ion-channel ligand-binding domain"/>
    <property type="match status" value="1"/>
</dbReference>
<dbReference type="InterPro" id="IPR036055">
    <property type="entry name" value="LDL_receptor-like_sf"/>
</dbReference>
<keyword evidence="3" id="KW-0812">Transmembrane</keyword>
<dbReference type="SUPFAM" id="SSF56436">
    <property type="entry name" value="C-type lectin-like"/>
    <property type="match status" value="1"/>
</dbReference>
<dbReference type="CDD" id="cd00037">
    <property type="entry name" value="CLECT"/>
    <property type="match status" value="1"/>
</dbReference>
<dbReference type="SUPFAM" id="SSF63712">
    <property type="entry name" value="Nicotinic receptor ligand binding domain-like"/>
    <property type="match status" value="1"/>
</dbReference>
<dbReference type="InterPro" id="IPR036719">
    <property type="entry name" value="Neuro-gated_channel_TM_sf"/>
</dbReference>
<dbReference type="Pfam" id="PF00354">
    <property type="entry name" value="Pentaxin"/>
    <property type="match status" value="1"/>
</dbReference>
<dbReference type="CDD" id="cd00112">
    <property type="entry name" value="LDLa"/>
    <property type="match status" value="1"/>
</dbReference>
<dbReference type="Gene3D" id="3.10.100.10">
    <property type="entry name" value="Mannose-Binding Protein A, subunit A"/>
    <property type="match status" value="1"/>
</dbReference>
<organism evidence="5 6">
    <name type="scientific">Penaeus vannamei</name>
    <name type="common">Whiteleg shrimp</name>
    <name type="synonym">Litopenaeus vannamei</name>
    <dbReference type="NCBI Taxonomy" id="6689"/>
    <lineage>
        <taxon>Eukaryota</taxon>
        <taxon>Metazoa</taxon>
        <taxon>Ecdysozoa</taxon>
        <taxon>Arthropoda</taxon>
        <taxon>Crustacea</taxon>
        <taxon>Multicrustacea</taxon>
        <taxon>Malacostraca</taxon>
        <taxon>Eumalacostraca</taxon>
        <taxon>Eucarida</taxon>
        <taxon>Decapoda</taxon>
        <taxon>Dendrobranchiata</taxon>
        <taxon>Penaeoidea</taxon>
        <taxon>Penaeidae</taxon>
        <taxon>Penaeus</taxon>
    </lineage>
</organism>
<comment type="caution">
    <text evidence="5">The sequence shown here is derived from an EMBL/GenBank/DDBJ whole genome shotgun (WGS) entry which is preliminary data.</text>
</comment>
<evidence type="ECO:0000259" key="4">
    <source>
        <dbReference type="PROSITE" id="PS50041"/>
    </source>
</evidence>
<feature type="disulfide bond" evidence="2">
    <location>
        <begin position="397"/>
        <end position="415"/>
    </location>
</feature>
<evidence type="ECO:0000313" key="6">
    <source>
        <dbReference type="Proteomes" id="UP000283509"/>
    </source>
</evidence>
<dbReference type="InterPro" id="IPR002172">
    <property type="entry name" value="LDrepeatLR_classA_rpt"/>
</dbReference>
<reference evidence="5 6" key="2">
    <citation type="submission" date="2019-01" db="EMBL/GenBank/DDBJ databases">
        <title>The decoding of complex shrimp genome reveals the adaptation for benthos swimmer, frequently molting mechanism and breeding impact on genome.</title>
        <authorList>
            <person name="Sun Y."/>
            <person name="Gao Y."/>
            <person name="Yu Y."/>
        </authorList>
    </citation>
    <scope>NUCLEOTIDE SEQUENCE [LARGE SCALE GENOMIC DNA]</scope>
    <source>
        <tissue evidence="5">Muscle</tissue>
    </source>
</reference>
<keyword evidence="6" id="KW-1185">Reference proteome</keyword>